<dbReference type="STRING" id="406818.XBJ1_4323"/>
<protein>
    <submittedName>
        <fullName evidence="1">Uncharacterized protein</fullName>
    </submittedName>
</protein>
<name>D3V6Z7_XENBS</name>
<gene>
    <name evidence="1" type="ordered locus">XBJ1_4323</name>
</gene>
<evidence type="ECO:0000313" key="1">
    <source>
        <dbReference type="EMBL" id="CBJ83426.1"/>
    </source>
</evidence>
<proteinExistence type="predicted"/>
<accession>D3V6Z7</accession>
<dbReference type="EMBL" id="FN667741">
    <property type="protein sequence ID" value="CBJ83426.1"/>
    <property type="molecule type" value="Genomic_DNA"/>
</dbReference>
<dbReference type="AlphaFoldDB" id="D3V6Z7"/>
<organism evidence="1 2">
    <name type="scientific">Xenorhabdus bovienii (strain SS-2004)</name>
    <name type="common">Xenorhabdus nematophila subsp. bovienii</name>
    <dbReference type="NCBI Taxonomy" id="406818"/>
    <lineage>
        <taxon>Bacteria</taxon>
        <taxon>Pseudomonadati</taxon>
        <taxon>Pseudomonadota</taxon>
        <taxon>Gammaproteobacteria</taxon>
        <taxon>Enterobacterales</taxon>
        <taxon>Morganellaceae</taxon>
        <taxon>Xenorhabdus</taxon>
    </lineage>
</organism>
<dbReference type="KEGG" id="xbo:XBJ1_4323"/>
<reference evidence="1 2" key="1">
    <citation type="journal article" date="2011" name="PLoS ONE">
        <title>The entomopathogenic bacterial endosymbionts xenorhabdus and photorhabdus: convergent lifestyles from divergent genomes.</title>
        <authorList>
            <person name="Chaston J.M."/>
            <person name="Suen G."/>
            <person name="Tucker S.L."/>
            <person name="Andersen A.W."/>
            <person name="Bhasin A."/>
            <person name="Bode E."/>
            <person name="Bode H.B."/>
            <person name="Brachmann A.O."/>
            <person name="Cowles C.E."/>
            <person name="Cowles K.N."/>
            <person name="Darby C."/>
            <person name="de Leon L."/>
            <person name="Drace K."/>
            <person name="Du Z."/>
            <person name="Givaudan A."/>
            <person name="Herbert Tran E.E."/>
            <person name="Jewell K.A."/>
            <person name="Knack J.J."/>
            <person name="Krasomil-Osterfeld K.C."/>
            <person name="Kukor R."/>
            <person name="Lanois A."/>
            <person name="Latreille P."/>
            <person name="Leimgruber N.K."/>
            <person name="Lipke C.M."/>
            <person name="Liu R."/>
            <person name="Lu X."/>
            <person name="Martens E.C."/>
            <person name="Marri P.R."/>
            <person name="Medigue C."/>
            <person name="Menard M.L."/>
            <person name="Miller N.M."/>
            <person name="Morales-Soto N."/>
            <person name="Norton S."/>
            <person name="Ogier J.C."/>
            <person name="Orchard S.S."/>
            <person name="Park D."/>
            <person name="Park Y."/>
            <person name="Qurollo B.A."/>
            <person name="Sugar D.R."/>
            <person name="Richards G.R."/>
            <person name="Rouy Z."/>
            <person name="Slominski B."/>
            <person name="Slominski K."/>
            <person name="Snyder H."/>
            <person name="Tjaden B.C."/>
            <person name="van der Hoeven R."/>
            <person name="Welch R.D."/>
            <person name="Wheeler C."/>
            <person name="Xiang B."/>
            <person name="Barbazuk B."/>
            <person name="Gaudriault S."/>
            <person name="Goodner B."/>
            <person name="Slater S.C."/>
            <person name="Forst S."/>
            <person name="Goldman B.S."/>
            <person name="Goodrich-Blair H."/>
        </authorList>
    </citation>
    <scope>NUCLEOTIDE SEQUENCE [LARGE SCALE GENOMIC DNA]</scope>
    <source>
        <strain evidence="1 2">SS-2004</strain>
    </source>
</reference>
<sequence length="62" mass="7502">MIVMESSILKYMNIKNTNDAKTLFLYYKNICKKFNGEFTLLWHNSELYNNKMREIYLALLTE</sequence>
<evidence type="ECO:0000313" key="2">
    <source>
        <dbReference type="Proteomes" id="UP000002045"/>
    </source>
</evidence>
<dbReference type="Proteomes" id="UP000002045">
    <property type="component" value="Chromosome"/>
</dbReference>
<dbReference type="HOGENOM" id="CLU_2903338_0_0_6"/>